<evidence type="ECO:0000313" key="2">
    <source>
        <dbReference type="Proteomes" id="UP000193317"/>
    </source>
</evidence>
<dbReference type="AlphaFoldDB" id="A0A1X2F713"/>
<evidence type="ECO:0000313" key="1">
    <source>
        <dbReference type="EMBL" id="ORX14158.1"/>
    </source>
</evidence>
<protein>
    <submittedName>
        <fullName evidence="1">Uncharacterized protein</fullName>
    </submittedName>
</protein>
<organism evidence="1 2">
    <name type="scientific">Mycobacterium szulgai</name>
    <dbReference type="NCBI Taxonomy" id="1787"/>
    <lineage>
        <taxon>Bacteria</taxon>
        <taxon>Bacillati</taxon>
        <taxon>Actinomycetota</taxon>
        <taxon>Actinomycetes</taxon>
        <taxon>Mycobacteriales</taxon>
        <taxon>Mycobacteriaceae</taxon>
        <taxon>Mycobacterium</taxon>
    </lineage>
</organism>
<dbReference type="EMBL" id="LQPW01000019">
    <property type="protein sequence ID" value="ORX14158.1"/>
    <property type="molecule type" value="Genomic_DNA"/>
</dbReference>
<proteinExistence type="predicted"/>
<reference evidence="1 2" key="1">
    <citation type="submission" date="2016-01" db="EMBL/GenBank/DDBJ databases">
        <title>The new phylogeny of the genus Mycobacterium.</title>
        <authorList>
            <person name="Tarcisio F."/>
            <person name="Conor M."/>
            <person name="Antonella G."/>
            <person name="Elisabetta G."/>
            <person name="Giulia F.S."/>
            <person name="Sara T."/>
            <person name="Anna F."/>
            <person name="Clotilde B."/>
            <person name="Roberto B."/>
            <person name="Veronica D.S."/>
            <person name="Fabio R."/>
            <person name="Monica P."/>
            <person name="Olivier J."/>
            <person name="Enrico T."/>
            <person name="Nicola S."/>
        </authorList>
    </citation>
    <scope>NUCLEOTIDE SEQUENCE [LARGE SCALE GENOMIC DNA]</scope>
    <source>
        <strain evidence="1 2">DSM 44166</strain>
    </source>
</reference>
<sequence length="93" mass="10508">MPCVLHGGFTTLSDTTPEQSIRLTGLRTRLGVGAPQPTMPAYRLYMNCNDNIQIFPPISLQRLPVNSIVSVAMNPSWSALRRYLKHRLWMRPG</sequence>
<keyword evidence="2" id="KW-1185">Reference proteome</keyword>
<dbReference type="Proteomes" id="UP000193317">
    <property type="component" value="Unassembled WGS sequence"/>
</dbReference>
<gene>
    <name evidence="1" type="ORF">AWC27_19660</name>
</gene>
<name>A0A1X2F713_MYCSZ</name>
<accession>A0A1X2F713</accession>
<comment type="caution">
    <text evidence="1">The sequence shown here is derived from an EMBL/GenBank/DDBJ whole genome shotgun (WGS) entry which is preliminary data.</text>
</comment>